<keyword evidence="2" id="KW-0677">Repeat</keyword>
<feature type="domain" description="CDC20/Fizzy WD40" evidence="6">
    <location>
        <begin position="1622"/>
        <end position="1924"/>
    </location>
</feature>
<dbReference type="InterPro" id="IPR001680">
    <property type="entry name" value="WD40_rpt"/>
</dbReference>
<evidence type="ECO:0000256" key="2">
    <source>
        <dbReference type="ARBA" id="ARBA00022737"/>
    </source>
</evidence>
<reference evidence="7" key="1">
    <citation type="submission" date="2021-01" db="EMBL/GenBank/DDBJ databases">
        <authorList>
            <consortium name="Genoscope - CEA"/>
            <person name="William W."/>
        </authorList>
    </citation>
    <scope>NUCLEOTIDE SEQUENCE</scope>
</reference>
<dbReference type="InterPro" id="IPR033010">
    <property type="entry name" value="Cdc20/Fizzy"/>
</dbReference>
<dbReference type="GO" id="GO:1990757">
    <property type="term" value="F:ubiquitin ligase activator activity"/>
    <property type="evidence" value="ECO:0007669"/>
    <property type="project" value="TreeGrafter"/>
</dbReference>
<accession>A0A8S1M6S5</accession>
<dbReference type="EMBL" id="CAJJDN010000029">
    <property type="protein sequence ID" value="CAD8072306.1"/>
    <property type="molecule type" value="Genomic_DNA"/>
</dbReference>
<evidence type="ECO:0000256" key="5">
    <source>
        <dbReference type="SAM" id="MobiDB-lite"/>
    </source>
</evidence>
<dbReference type="SMART" id="SM00320">
    <property type="entry name" value="WD40"/>
    <property type="match status" value="5"/>
</dbReference>
<feature type="compositionally biased region" description="Polar residues" evidence="5">
    <location>
        <begin position="1493"/>
        <end position="1508"/>
    </location>
</feature>
<comment type="caution">
    <text evidence="7">The sequence shown here is derived from an EMBL/GenBank/DDBJ whole genome shotgun (WGS) entry which is preliminary data.</text>
</comment>
<name>A0A8S1M6S5_9CILI</name>
<dbReference type="PANTHER" id="PTHR19918:SF1">
    <property type="entry name" value="FIZZY-RELATED PROTEIN HOMOLOG"/>
    <property type="match status" value="1"/>
</dbReference>
<feature type="repeat" description="WD" evidence="4">
    <location>
        <begin position="1671"/>
        <end position="1703"/>
    </location>
</feature>
<organism evidence="7 8">
    <name type="scientific">Paramecium sonneborni</name>
    <dbReference type="NCBI Taxonomy" id="65129"/>
    <lineage>
        <taxon>Eukaryota</taxon>
        <taxon>Sar</taxon>
        <taxon>Alveolata</taxon>
        <taxon>Ciliophora</taxon>
        <taxon>Intramacronucleata</taxon>
        <taxon>Oligohymenophorea</taxon>
        <taxon>Peniculida</taxon>
        <taxon>Parameciidae</taxon>
        <taxon>Paramecium</taxon>
    </lineage>
</organism>
<dbReference type="PROSITE" id="PS50294">
    <property type="entry name" value="WD_REPEATS_REGION"/>
    <property type="match status" value="2"/>
</dbReference>
<dbReference type="InterPro" id="IPR056150">
    <property type="entry name" value="WD40_CDC20-Fz"/>
</dbReference>
<dbReference type="PROSITE" id="PS50082">
    <property type="entry name" value="WD_REPEATS_2"/>
    <property type="match status" value="3"/>
</dbReference>
<feature type="repeat" description="WD" evidence="4">
    <location>
        <begin position="1755"/>
        <end position="1796"/>
    </location>
</feature>
<feature type="region of interest" description="Disordered" evidence="5">
    <location>
        <begin position="1470"/>
        <end position="1516"/>
    </location>
</feature>
<sequence length="1945" mass="229162">MLHAKPKATTQQVLFQDLKSKKSSTSFNPINTLFGNQQTVNLPSNLSIPLYRGHFVNFYHEQIRINDNCSLSGIQDGFLYFVVNEKTLVFYFYSPEKQDLNYYYNTDEKKYKFPIRVKEQQINQLEYITAVGFQQVDDIWTMAIASEFYINLYTFTGDLNNFQKLKQGFNVNGEIINQIIFNQDNLIYGGSSGTLTCKSIDTAQNYTTQLKEKIKKQFHRIFKDLTPWSSHQGLIQLEIQEEFNICYGLFEKLDKNENVEDTFITIYDIGLQGELFQEIITIKQSQLFNSNLEFKNVFDYQNLQFYHVFFEKQQQTNKIILIITTKDQLQFHLLFELQDRSINEITSYNSSVSNLNVNKQQYIKLKPEFQIIQIKNPYMKIDTDIPYGVCLDESRIQYKQKEMLTIQQNSTLKSVYKEEQLSLFHLDNYIIAQFLDMAHIQYFRSLEQQITKYNSYNQIQYSIYRDTSKEAIEKIQLHGQNGHNIPKNIYNIGKLTVNRLFNHFDINESQLYNLPEHYVCIADHSIEFIVRMRPIDCFFTAIKVTHYDFIDQVDADFPLEKLIRAYGIEESCAQILQIIIQEEQVFYINVELQHQYQLDLQKAYQRIHYSENIQKFFDDNEKIPIWVTGQVYVRKGAIIKEKALKAYFALIKRSLISEERNQRSKKVSSTTSLIWKILAPLTTKTFINEKVYNLECNKPIESYSIQQLQTVLKQIEKQIKLFENEPNYYQQIKNQRTDLQVEEQNQFQNYKNGFSKYIYETFEQSTRLDISRSTNYTDQSLTVSVNVDVEHTQMKVLYSFCKQIKQLLQFLIYFFGELQGIRNIINSYQNKTQLFNLSIKSVLSGDTTGNLTLKQLMIHIIKSDKTKFRDSAQYMHHHFPDFFTDSDFKISLVQNLFDEILTFSAQKNLIKLNPNEKYHEKIKRILKLSKSPQITIDRVLEKREIFLYYKDLQPELQDQLLEALKLIEEVAAFISHSYLTQCFKNYMYPFATFKFYIQYLAQKCQQQEKDQPNDEYYNCFQDLIRQFDDLIQYYLQPPKGLSMVQAKEILIESLQLLNQFQLIKATEAIANNILKRQLKEFIQYIDYNQEMDLQCNNDLEKLQMQKKQFKVKAMKGNHEAYPQLIQILLKLAQFSLSQCPEMNLEEIQIKLPIKKRLRYVNKAQEFIRTIQKNTQGIDINEIEKQVFDLSKQLFFQDIMYDFVISNEGENQSYHSEKRKILIDILDTQVILQFFEDNNIYFGQLLCLDYLEHSSGKQLCTTEKVEQLWVNFIKSTYQESDEWPTDVLKRQMKLVLENLINNNKYIQLAKITETIELINTKECQEQQITQLTTWLFFEILLTHDIREIDLVRIYVNHYFDHAKIQQNPLFQEFQIEAIHTYKLQLIQQILILFDALKKLKQDQKQTKDNLKMIIIILIKMNYMTKKFQNKQKQESNYYDQYYCFQKAQFQCGNLLLINYIIQIQMQQEQIPQQQNDTPKKYQLTTPTKDKKQNKTNQSTTIQSPKNNDFYSPKNVNPWKTPKSLLKSNHKQNTPDHCVQASPYSDRYIPLNVSRNLFNKQIQPFEIEEENQYEELLSENVLEIDENKHVSILNFNKQKHDKVQSSKQLETPKRKIDPLPIKVLDAPGLEDDFYQDTLHWGKNNLIAVGLQRCVYLYNVDNSKVFQLAEPLNNNDQSAYYTSLQWNTNGQMLAIGCCDGSLKLWDYNKNCFNGMMNLSNKRISTISWANPSIFAYGSKDKTINICDIRVPNYQICQLLGHTQEVCGVTFDGNELQLASGGNDNKVFVWQMRGGNTNGINNQYISWEIKSHKAAIRALAWNPNSCGILATGGGNQDKTIKIHSSLTNQQIASINCDSQVCKLRFSKIVNELVSTHGYEKNLVCLWQYPTMKRIHQLEGHSERVLYLSASPDESTILTGSGDETLKFWKIFPTKISNNISSLLSMCEIR</sequence>
<protein>
    <recommendedName>
        <fullName evidence="6">CDC20/Fizzy WD40 domain-containing protein</fullName>
    </recommendedName>
</protein>
<dbReference type="PANTHER" id="PTHR19918">
    <property type="entry name" value="CELL DIVISION CYCLE 20 CDC20 FIZZY -RELATED"/>
    <property type="match status" value="1"/>
</dbReference>
<evidence type="ECO:0000259" key="6">
    <source>
        <dbReference type="Pfam" id="PF24807"/>
    </source>
</evidence>
<dbReference type="Proteomes" id="UP000692954">
    <property type="component" value="Unassembled WGS sequence"/>
</dbReference>
<keyword evidence="3" id="KW-0131">Cell cycle</keyword>
<evidence type="ECO:0000256" key="1">
    <source>
        <dbReference type="ARBA" id="ARBA00022574"/>
    </source>
</evidence>
<evidence type="ECO:0000313" key="8">
    <source>
        <dbReference type="Proteomes" id="UP000692954"/>
    </source>
</evidence>
<proteinExistence type="predicted"/>
<evidence type="ECO:0000313" key="7">
    <source>
        <dbReference type="EMBL" id="CAD8072306.1"/>
    </source>
</evidence>
<feature type="repeat" description="WD" evidence="4">
    <location>
        <begin position="1893"/>
        <end position="1926"/>
    </location>
</feature>
<keyword evidence="8" id="KW-1185">Reference proteome</keyword>
<evidence type="ECO:0000256" key="3">
    <source>
        <dbReference type="ARBA" id="ARBA00023306"/>
    </source>
</evidence>
<dbReference type="OrthoDB" id="10263272at2759"/>
<dbReference type="GO" id="GO:0005680">
    <property type="term" value="C:anaphase-promoting complex"/>
    <property type="evidence" value="ECO:0007669"/>
    <property type="project" value="TreeGrafter"/>
</dbReference>
<keyword evidence="1 4" id="KW-0853">WD repeat</keyword>
<dbReference type="GO" id="GO:0010997">
    <property type="term" value="F:anaphase-promoting complex binding"/>
    <property type="evidence" value="ECO:0007669"/>
    <property type="project" value="InterPro"/>
</dbReference>
<dbReference type="Pfam" id="PF24807">
    <property type="entry name" value="WD40_CDC20-Fz"/>
    <property type="match status" value="1"/>
</dbReference>
<dbReference type="GO" id="GO:0031145">
    <property type="term" value="P:anaphase-promoting complex-dependent catabolic process"/>
    <property type="evidence" value="ECO:0007669"/>
    <property type="project" value="TreeGrafter"/>
</dbReference>
<gene>
    <name evidence="7" type="ORF">PSON_ATCC_30995.1.T0290098</name>
</gene>
<dbReference type="GO" id="GO:1905786">
    <property type="term" value="P:positive regulation of anaphase-promoting complex-dependent catabolic process"/>
    <property type="evidence" value="ECO:0007669"/>
    <property type="project" value="TreeGrafter"/>
</dbReference>
<evidence type="ECO:0000256" key="4">
    <source>
        <dbReference type="PROSITE-ProRule" id="PRU00221"/>
    </source>
</evidence>